<evidence type="ECO:0000313" key="8">
    <source>
        <dbReference type="Proteomes" id="UP001604277"/>
    </source>
</evidence>
<comment type="subcellular location">
    <subcellularLocation>
        <location evidence="1">Nucleus</location>
    </subcellularLocation>
</comment>
<evidence type="ECO:0000256" key="1">
    <source>
        <dbReference type="ARBA" id="ARBA00004123"/>
    </source>
</evidence>
<dbReference type="EMBL" id="JBFOLJ010000001">
    <property type="protein sequence ID" value="KAL2558575.1"/>
    <property type="molecule type" value="Genomic_DNA"/>
</dbReference>
<sequence length="136" mass="15726">MNNSILWPVKFTEHRSITKKITKTLNLNPKNSSQKQQKSNVHRILQITVTDPHATDSSGDKEDDDVYKYIQVISIEKDEKTHVNGISSELQVKHKPMKLKGAEQKVASGGARKFRGVRQWLWGKWAAEIRDYTRRK</sequence>
<reference evidence="8" key="1">
    <citation type="submission" date="2024-07" db="EMBL/GenBank/DDBJ databases">
        <title>Two chromosome-level genome assemblies of Korean endemic species Abeliophyllum distichum and Forsythia ovata (Oleaceae).</title>
        <authorList>
            <person name="Jang H."/>
        </authorList>
    </citation>
    <scope>NUCLEOTIDE SEQUENCE [LARGE SCALE GENOMIC DNA]</scope>
</reference>
<keyword evidence="4" id="KW-0804">Transcription</keyword>
<feature type="domain" description="AP2/ERF" evidence="6">
    <location>
        <begin position="113"/>
        <end position="136"/>
    </location>
</feature>
<dbReference type="PIRSF" id="PIRSF038123">
    <property type="entry name" value="PTI6"/>
    <property type="match status" value="1"/>
</dbReference>
<dbReference type="Proteomes" id="UP001604277">
    <property type="component" value="Unassembled WGS sequence"/>
</dbReference>
<evidence type="ECO:0000259" key="6">
    <source>
        <dbReference type="PROSITE" id="PS51032"/>
    </source>
</evidence>
<dbReference type="PROSITE" id="PS51032">
    <property type="entry name" value="AP2_ERF"/>
    <property type="match status" value="1"/>
</dbReference>
<dbReference type="PANTHER" id="PTHR31194">
    <property type="entry name" value="SHN SHINE , DNA BINDING / TRANSCRIPTION FACTOR"/>
    <property type="match status" value="1"/>
</dbReference>
<dbReference type="GO" id="GO:0005634">
    <property type="term" value="C:nucleus"/>
    <property type="evidence" value="ECO:0007669"/>
    <property type="project" value="UniProtKB-SubCell"/>
</dbReference>
<comment type="caution">
    <text evidence="7">The sequence shown here is derived from an EMBL/GenBank/DDBJ whole genome shotgun (WGS) entry which is preliminary data.</text>
</comment>
<keyword evidence="8" id="KW-1185">Reference proteome</keyword>
<dbReference type="PANTHER" id="PTHR31194:SF202">
    <property type="entry name" value="ETHYLENE-RESPONSIVE TRANSCRIPTION FACTOR ERF070"/>
    <property type="match status" value="1"/>
</dbReference>
<evidence type="ECO:0000256" key="4">
    <source>
        <dbReference type="ARBA" id="ARBA00023163"/>
    </source>
</evidence>
<evidence type="ECO:0000256" key="5">
    <source>
        <dbReference type="ARBA" id="ARBA00023242"/>
    </source>
</evidence>
<dbReference type="InterPro" id="IPR001471">
    <property type="entry name" value="AP2/ERF_dom"/>
</dbReference>
<accession>A0ABD1XDE4</accession>
<proteinExistence type="predicted"/>
<evidence type="ECO:0000313" key="7">
    <source>
        <dbReference type="EMBL" id="KAL2558575.1"/>
    </source>
</evidence>
<protein>
    <submittedName>
        <fullName evidence="7">Ethylene-responsive transcription factor CRF4</fullName>
    </submittedName>
</protein>
<dbReference type="InterPro" id="IPR050913">
    <property type="entry name" value="AP2/ERF_ERF"/>
</dbReference>
<keyword evidence="3" id="KW-0238">DNA-binding</keyword>
<dbReference type="AlphaFoldDB" id="A0ABD1XDE4"/>
<dbReference type="GO" id="GO:0003677">
    <property type="term" value="F:DNA binding"/>
    <property type="evidence" value="ECO:0007669"/>
    <property type="project" value="UniProtKB-KW"/>
</dbReference>
<keyword evidence="2" id="KW-0805">Transcription regulation</keyword>
<name>A0ABD1XDE4_9LAMI</name>
<organism evidence="7 8">
    <name type="scientific">Forsythia ovata</name>
    <dbReference type="NCBI Taxonomy" id="205694"/>
    <lineage>
        <taxon>Eukaryota</taxon>
        <taxon>Viridiplantae</taxon>
        <taxon>Streptophyta</taxon>
        <taxon>Embryophyta</taxon>
        <taxon>Tracheophyta</taxon>
        <taxon>Spermatophyta</taxon>
        <taxon>Magnoliopsida</taxon>
        <taxon>eudicotyledons</taxon>
        <taxon>Gunneridae</taxon>
        <taxon>Pentapetalae</taxon>
        <taxon>asterids</taxon>
        <taxon>lamiids</taxon>
        <taxon>Lamiales</taxon>
        <taxon>Oleaceae</taxon>
        <taxon>Forsythieae</taxon>
        <taxon>Forsythia</taxon>
    </lineage>
</organism>
<keyword evidence="5" id="KW-0539">Nucleus</keyword>
<evidence type="ECO:0000256" key="2">
    <source>
        <dbReference type="ARBA" id="ARBA00023015"/>
    </source>
</evidence>
<evidence type="ECO:0000256" key="3">
    <source>
        <dbReference type="ARBA" id="ARBA00023125"/>
    </source>
</evidence>
<gene>
    <name evidence="7" type="ORF">Fot_03314</name>
</gene>